<feature type="transmembrane region" description="Helical" evidence="14">
    <location>
        <begin position="34"/>
        <end position="56"/>
    </location>
</feature>
<evidence type="ECO:0000256" key="14">
    <source>
        <dbReference type="SAM" id="Phobius"/>
    </source>
</evidence>
<dbReference type="PANTHER" id="PTHR42724:SF1">
    <property type="entry name" value="TETRAACYLDISACCHARIDE 4'-KINASE, MITOCHONDRIAL-RELATED"/>
    <property type="match status" value="1"/>
</dbReference>
<evidence type="ECO:0000256" key="10">
    <source>
        <dbReference type="ARBA" id="ARBA00022840"/>
    </source>
</evidence>
<reference evidence="15 16" key="1">
    <citation type="journal article" date="2017" name="Front. Microbiol.">
        <title>Genome of Ca. Pandoraea novymonadis, an Endosymbiotic Bacterium of the Trypanosomatid Novymonas esmeraldas.</title>
        <authorList>
            <person name="Kostygov A.Y."/>
            <person name="Butenko A."/>
            <person name="Nenarokova A."/>
            <person name="Tashyreva D."/>
            <person name="Flegontov P."/>
            <person name="Lukes J."/>
            <person name="Yurchenko V."/>
        </authorList>
    </citation>
    <scope>NUCLEOTIDE SEQUENCE [LARGE SCALE GENOMIC DNA]</scope>
    <source>
        <strain evidence="15 16">E262</strain>
    </source>
</reference>
<dbReference type="EMBL" id="MUHY01000001">
    <property type="protein sequence ID" value="PSB91822.1"/>
    <property type="molecule type" value="Genomic_DNA"/>
</dbReference>
<keyword evidence="7 13" id="KW-0808">Transferase</keyword>
<dbReference type="Proteomes" id="UP000242660">
    <property type="component" value="Unassembled WGS sequence"/>
</dbReference>
<keyword evidence="14" id="KW-0812">Transmembrane</keyword>
<evidence type="ECO:0000256" key="2">
    <source>
        <dbReference type="ARBA" id="ARBA00004870"/>
    </source>
</evidence>
<evidence type="ECO:0000313" key="16">
    <source>
        <dbReference type="Proteomes" id="UP000242660"/>
    </source>
</evidence>
<evidence type="ECO:0000256" key="1">
    <source>
        <dbReference type="ARBA" id="ARBA00002274"/>
    </source>
</evidence>
<evidence type="ECO:0000256" key="3">
    <source>
        <dbReference type="ARBA" id="ARBA00012071"/>
    </source>
</evidence>
<protein>
    <recommendedName>
        <fullName evidence="4 13">Tetraacyldisaccharide 4'-kinase</fullName>
        <ecNumber evidence="3 13">2.7.1.130</ecNumber>
    </recommendedName>
    <alternativeName>
        <fullName evidence="12 13">Lipid A 4'-kinase</fullName>
    </alternativeName>
</protein>
<proteinExistence type="inferred from homology"/>
<keyword evidence="14" id="KW-0472">Membrane</keyword>
<evidence type="ECO:0000256" key="5">
    <source>
        <dbReference type="ARBA" id="ARBA00022516"/>
    </source>
</evidence>
<organism evidence="15 16">
    <name type="scientific">Candidatus Pandoraea novymonadis</name>
    <dbReference type="NCBI Taxonomy" id="1808959"/>
    <lineage>
        <taxon>Bacteria</taxon>
        <taxon>Pseudomonadati</taxon>
        <taxon>Pseudomonadota</taxon>
        <taxon>Betaproteobacteria</taxon>
        <taxon>Burkholderiales</taxon>
        <taxon>Burkholderiaceae</taxon>
        <taxon>Pandoraea</taxon>
    </lineage>
</organism>
<dbReference type="InterPro" id="IPR027417">
    <property type="entry name" value="P-loop_NTPase"/>
</dbReference>
<comment type="function">
    <text evidence="1 13">Transfers the gamma-phosphate of ATP to the 4'-position of a tetraacyldisaccharide 1-phosphate intermediate (termed DS-1-P) to form tetraacyldisaccharide 1,4'-bis-phosphate (lipid IVA).</text>
</comment>
<evidence type="ECO:0000256" key="9">
    <source>
        <dbReference type="ARBA" id="ARBA00022777"/>
    </source>
</evidence>
<dbReference type="Pfam" id="PF02606">
    <property type="entry name" value="LpxK"/>
    <property type="match status" value="1"/>
</dbReference>
<keyword evidence="11 13" id="KW-0443">Lipid metabolism</keyword>
<keyword evidence="6 13" id="KW-0441">Lipid A biosynthesis</keyword>
<evidence type="ECO:0000256" key="11">
    <source>
        <dbReference type="ARBA" id="ARBA00023098"/>
    </source>
</evidence>
<comment type="caution">
    <text evidence="15">The sequence shown here is derived from an EMBL/GenBank/DDBJ whole genome shotgun (WGS) entry which is preliminary data.</text>
</comment>
<keyword evidence="5 13" id="KW-0444">Lipid biosynthesis</keyword>
<dbReference type="InterPro" id="IPR003758">
    <property type="entry name" value="LpxK"/>
</dbReference>
<evidence type="ECO:0000256" key="13">
    <source>
        <dbReference type="HAMAP-Rule" id="MF_00409"/>
    </source>
</evidence>
<feature type="binding site" evidence="13">
    <location>
        <begin position="78"/>
        <end position="85"/>
    </location>
    <ligand>
        <name>ATP</name>
        <dbReference type="ChEBI" id="CHEBI:30616"/>
    </ligand>
</feature>
<dbReference type="PANTHER" id="PTHR42724">
    <property type="entry name" value="TETRAACYLDISACCHARIDE 4'-KINASE"/>
    <property type="match status" value="1"/>
</dbReference>
<evidence type="ECO:0000256" key="6">
    <source>
        <dbReference type="ARBA" id="ARBA00022556"/>
    </source>
</evidence>
<dbReference type="EC" id="2.7.1.130" evidence="3 13"/>
<comment type="similarity">
    <text evidence="13">Belongs to the LpxK family.</text>
</comment>
<keyword evidence="14" id="KW-1133">Transmembrane helix</keyword>
<keyword evidence="8 13" id="KW-0547">Nucleotide-binding</keyword>
<sequence length="351" mass="39121">MMNKYHQSRGKAIVPRLSSSIVHKMTAQWQRHSWITWLLLPLSWIFFTISSMRRLCFRLGCYRSKRLSVPTVVVGNLTVGGTGKTPVVIALIEVLRNAGFTPGVLSRGYGARLTEPRSVKENDVATDVGDEPLLIYHRTGAPIVVWPSRVEGGKSLLAEHPECNVIICDDGLQHYKLARDIEIAVFDHRLAGNGFHLPAGPLREPLSRPRDANLVNDPYDTPLPPWPNTWRLNISLGEAWCVSQPTLRRPLSYFTNNEVLAAAGIGAPERFFFSLRNAGLTLQTMALADHFDFAYNPFKTVTANTILITEKDAVKCLSWSDPRLWAVSAFAVLDTRLVSLVLEKLSGHSTV</sequence>
<evidence type="ECO:0000313" key="15">
    <source>
        <dbReference type="EMBL" id="PSB91822.1"/>
    </source>
</evidence>
<keyword evidence="16" id="KW-1185">Reference proteome</keyword>
<comment type="pathway">
    <text evidence="2 13">Glycolipid biosynthesis; lipid IV(A) biosynthesis; lipid IV(A) from (3R)-3-hydroxytetradecanoyl-[acyl-carrier-protein] and UDP-N-acetyl-alpha-D-glucosamine: step 6/6.</text>
</comment>
<gene>
    <name evidence="13 15" type="primary">lpxK</name>
    <name evidence="15" type="ORF">BZL35_00036</name>
</gene>
<dbReference type="HAMAP" id="MF_00409">
    <property type="entry name" value="LpxK"/>
    <property type="match status" value="1"/>
</dbReference>
<comment type="catalytic activity">
    <reaction evidence="13">
        <text>a lipid A disaccharide + ATP = a lipid IVA + ADP + H(+)</text>
        <dbReference type="Rhea" id="RHEA:67840"/>
        <dbReference type="ChEBI" id="CHEBI:15378"/>
        <dbReference type="ChEBI" id="CHEBI:30616"/>
        <dbReference type="ChEBI" id="CHEBI:176343"/>
        <dbReference type="ChEBI" id="CHEBI:176425"/>
        <dbReference type="ChEBI" id="CHEBI:456216"/>
        <dbReference type="EC" id="2.7.1.130"/>
    </reaction>
</comment>
<evidence type="ECO:0000256" key="12">
    <source>
        <dbReference type="ARBA" id="ARBA00029757"/>
    </source>
</evidence>
<name>A0ABX5FF92_9BURK</name>
<keyword evidence="10 13" id="KW-0067">ATP-binding</keyword>
<dbReference type="SUPFAM" id="SSF52540">
    <property type="entry name" value="P-loop containing nucleoside triphosphate hydrolases"/>
    <property type="match status" value="1"/>
</dbReference>
<accession>A0ABX5FF92</accession>
<dbReference type="NCBIfam" id="TIGR00682">
    <property type="entry name" value="lpxK"/>
    <property type="match status" value="1"/>
</dbReference>
<evidence type="ECO:0000256" key="8">
    <source>
        <dbReference type="ARBA" id="ARBA00022741"/>
    </source>
</evidence>
<evidence type="ECO:0000256" key="4">
    <source>
        <dbReference type="ARBA" id="ARBA00016436"/>
    </source>
</evidence>
<evidence type="ECO:0000256" key="7">
    <source>
        <dbReference type="ARBA" id="ARBA00022679"/>
    </source>
</evidence>
<keyword evidence="9 13" id="KW-0418">Kinase</keyword>